<dbReference type="AlphaFoldDB" id="A0A914M8J6"/>
<dbReference type="WBParaSite" id="Minc3s01128g20988">
    <property type="protein sequence ID" value="Minc3s01128g20988"/>
    <property type="gene ID" value="Minc3s01128g20988"/>
</dbReference>
<organism evidence="1 2">
    <name type="scientific">Meloidogyne incognita</name>
    <name type="common">Southern root-knot nematode worm</name>
    <name type="synonym">Oxyuris incognita</name>
    <dbReference type="NCBI Taxonomy" id="6306"/>
    <lineage>
        <taxon>Eukaryota</taxon>
        <taxon>Metazoa</taxon>
        <taxon>Ecdysozoa</taxon>
        <taxon>Nematoda</taxon>
        <taxon>Chromadorea</taxon>
        <taxon>Rhabditida</taxon>
        <taxon>Tylenchina</taxon>
        <taxon>Tylenchomorpha</taxon>
        <taxon>Tylenchoidea</taxon>
        <taxon>Meloidogynidae</taxon>
        <taxon>Meloidogyninae</taxon>
        <taxon>Meloidogyne</taxon>
        <taxon>Meloidogyne incognita group</taxon>
    </lineage>
</organism>
<keyword evidence="1" id="KW-1185">Reference proteome</keyword>
<proteinExistence type="predicted"/>
<evidence type="ECO:0000313" key="1">
    <source>
        <dbReference type="Proteomes" id="UP000887563"/>
    </source>
</evidence>
<reference evidence="2" key="1">
    <citation type="submission" date="2022-11" db="UniProtKB">
        <authorList>
            <consortium name="WormBaseParasite"/>
        </authorList>
    </citation>
    <scope>IDENTIFICATION</scope>
</reference>
<accession>A0A914M8J6</accession>
<protein>
    <submittedName>
        <fullName evidence="2">Uncharacterized protein</fullName>
    </submittedName>
</protein>
<name>A0A914M8J6_MELIC</name>
<dbReference type="Proteomes" id="UP000887563">
    <property type="component" value="Unplaced"/>
</dbReference>
<sequence length="132" mass="16023">MNFELNYETVSLKTKITKPAQQNNHSSKQQIVKVLFYQNRRRQLKANVLEVDEIRDQFEEDGQAFDHIKQYQHQFPLHYIVLDDELHDRRALFVKQENISKMLMPRRIKYWTLKRLTQITRSSKVFPSNFIN</sequence>
<evidence type="ECO:0000313" key="2">
    <source>
        <dbReference type="WBParaSite" id="Minc3s01128g20988"/>
    </source>
</evidence>